<evidence type="ECO:0000313" key="8">
    <source>
        <dbReference type="Proteomes" id="UP001327560"/>
    </source>
</evidence>
<dbReference type="GO" id="GO:0005737">
    <property type="term" value="C:cytoplasm"/>
    <property type="evidence" value="ECO:0007669"/>
    <property type="project" value="InterPro"/>
</dbReference>
<evidence type="ECO:0000259" key="6">
    <source>
        <dbReference type="PROSITE" id="PS50405"/>
    </source>
</evidence>
<dbReference type="GO" id="GO:0004364">
    <property type="term" value="F:glutathione transferase activity"/>
    <property type="evidence" value="ECO:0007669"/>
    <property type="project" value="UniProtKB-EC"/>
</dbReference>
<dbReference type="PANTHER" id="PTHR42673:SF4">
    <property type="entry name" value="MALEYLACETOACETATE ISOMERASE"/>
    <property type="match status" value="1"/>
</dbReference>
<reference evidence="7 8" key="1">
    <citation type="submission" date="2023-10" db="EMBL/GenBank/DDBJ databases">
        <title>Chromosome-scale genome assembly provides insights into flower coloration mechanisms of Canna indica.</title>
        <authorList>
            <person name="Li C."/>
        </authorList>
    </citation>
    <scope>NUCLEOTIDE SEQUENCE [LARGE SCALE GENOMIC DNA]</scope>
    <source>
        <tissue evidence="7">Flower</tissue>
    </source>
</reference>
<dbReference type="InterPro" id="IPR005955">
    <property type="entry name" value="GST_Zeta"/>
</dbReference>
<evidence type="ECO:0000256" key="1">
    <source>
        <dbReference type="ARBA" id="ARBA00010007"/>
    </source>
</evidence>
<dbReference type="Gene3D" id="3.40.30.10">
    <property type="entry name" value="Glutaredoxin"/>
    <property type="match status" value="1"/>
</dbReference>
<dbReference type="EC" id="2.5.1.18" evidence="2"/>
<dbReference type="SUPFAM" id="SSF52833">
    <property type="entry name" value="Thioredoxin-like"/>
    <property type="match status" value="1"/>
</dbReference>
<dbReference type="InterPro" id="IPR004045">
    <property type="entry name" value="Glutathione_S-Trfase_N"/>
</dbReference>
<sequence length="215" mass="24071">MAKLILYSNWFSSCSQRVRIALNLKELEYEYKAVDLLKGEQSSPEYEKLNPIKYVPTLVDGDAIIADSFAILLYLEDKYPQSPLIPRDPKKKALNIQIATIVSSSIQPLHKLSVPNYFGGDLNVQEGFKIVQKAINDGFKALEKLLKEPSGKYATGDEIQLADVFLAPQIHAGVTRFQIDMSLYPTLSRLNEAYNELPAFQAALPLRQPDAPSRA</sequence>
<keyword evidence="8" id="KW-1185">Reference proteome</keyword>
<dbReference type="InterPro" id="IPR004046">
    <property type="entry name" value="GST_C"/>
</dbReference>
<dbReference type="InterPro" id="IPR034333">
    <property type="entry name" value="GST_Zeta_N"/>
</dbReference>
<dbReference type="GO" id="GO:0016034">
    <property type="term" value="F:maleylacetoacetate isomerase activity"/>
    <property type="evidence" value="ECO:0007669"/>
    <property type="project" value="TreeGrafter"/>
</dbReference>
<feature type="domain" description="GST C-terminal" evidence="6">
    <location>
        <begin position="88"/>
        <end position="213"/>
    </location>
</feature>
<dbReference type="SFLD" id="SFLDG00358">
    <property type="entry name" value="Main_(cytGST)"/>
    <property type="match status" value="1"/>
</dbReference>
<dbReference type="Gene3D" id="1.20.1050.10">
    <property type="match status" value="1"/>
</dbReference>
<dbReference type="AlphaFoldDB" id="A0AAQ3K3G4"/>
<comment type="similarity">
    <text evidence="1">Belongs to the GST superfamily. Zeta family.</text>
</comment>
<dbReference type="FunFam" id="1.20.1050.10:FF:000017">
    <property type="entry name" value="Maleylacetoacetate isomerase"/>
    <property type="match status" value="1"/>
</dbReference>
<feature type="domain" description="GST N-terminal" evidence="5">
    <location>
        <begin position="2"/>
        <end position="83"/>
    </location>
</feature>
<dbReference type="SFLD" id="SFLDS00019">
    <property type="entry name" value="Glutathione_Transferase_(cytos"/>
    <property type="match status" value="1"/>
</dbReference>
<dbReference type="InterPro" id="IPR034330">
    <property type="entry name" value="GST_Zeta_C"/>
</dbReference>
<dbReference type="GO" id="GO:0006559">
    <property type="term" value="P:L-phenylalanine catabolic process"/>
    <property type="evidence" value="ECO:0007669"/>
    <property type="project" value="TreeGrafter"/>
</dbReference>
<evidence type="ECO:0000313" key="7">
    <source>
        <dbReference type="EMBL" id="WOL01314.1"/>
    </source>
</evidence>
<dbReference type="Pfam" id="PF13417">
    <property type="entry name" value="GST_N_3"/>
    <property type="match status" value="1"/>
</dbReference>
<dbReference type="CDD" id="cd03191">
    <property type="entry name" value="GST_C_Zeta"/>
    <property type="match status" value="1"/>
</dbReference>
<dbReference type="FunFam" id="3.40.30.10:FF:000100">
    <property type="entry name" value="Glutathione S-transferase Z1"/>
    <property type="match status" value="1"/>
</dbReference>
<dbReference type="InterPro" id="IPR036249">
    <property type="entry name" value="Thioredoxin-like_sf"/>
</dbReference>
<dbReference type="Pfam" id="PF14497">
    <property type="entry name" value="GST_C_3"/>
    <property type="match status" value="1"/>
</dbReference>
<evidence type="ECO:0000259" key="5">
    <source>
        <dbReference type="PROSITE" id="PS50404"/>
    </source>
</evidence>
<dbReference type="GO" id="GO:0009407">
    <property type="term" value="P:toxin catabolic process"/>
    <property type="evidence" value="ECO:0007669"/>
    <property type="project" value="UniProtKB-ARBA"/>
</dbReference>
<dbReference type="InterPro" id="IPR040079">
    <property type="entry name" value="Glutathione_S-Trfase"/>
</dbReference>
<protein>
    <recommendedName>
        <fullName evidence="2">glutathione transferase</fullName>
        <ecNumber evidence="2">2.5.1.18</ecNumber>
    </recommendedName>
</protein>
<dbReference type="SUPFAM" id="SSF47616">
    <property type="entry name" value="GST C-terminal domain-like"/>
    <property type="match status" value="1"/>
</dbReference>
<proteinExistence type="inferred from homology"/>
<dbReference type="InterPro" id="IPR036282">
    <property type="entry name" value="Glutathione-S-Trfase_C_sf"/>
</dbReference>
<dbReference type="NCBIfam" id="TIGR01262">
    <property type="entry name" value="maiA"/>
    <property type="match status" value="1"/>
</dbReference>
<dbReference type="PROSITE" id="PS50405">
    <property type="entry name" value="GST_CTER"/>
    <property type="match status" value="1"/>
</dbReference>
<dbReference type="PANTHER" id="PTHR42673">
    <property type="entry name" value="MALEYLACETOACETATE ISOMERASE"/>
    <property type="match status" value="1"/>
</dbReference>
<accession>A0AAQ3K3G4</accession>
<evidence type="ECO:0000256" key="4">
    <source>
        <dbReference type="ARBA" id="ARBA00047960"/>
    </source>
</evidence>
<dbReference type="InterPro" id="IPR010987">
    <property type="entry name" value="Glutathione-S-Trfase_C-like"/>
</dbReference>
<dbReference type="EMBL" id="CP136892">
    <property type="protein sequence ID" value="WOL01314.1"/>
    <property type="molecule type" value="Genomic_DNA"/>
</dbReference>
<gene>
    <name evidence="7" type="ORF">Cni_G10030</name>
</gene>
<dbReference type="CDD" id="cd03042">
    <property type="entry name" value="GST_N_Zeta"/>
    <property type="match status" value="1"/>
</dbReference>
<name>A0AAQ3K3G4_9LILI</name>
<comment type="catalytic activity">
    <reaction evidence="4">
        <text>RX + glutathione = an S-substituted glutathione + a halide anion + H(+)</text>
        <dbReference type="Rhea" id="RHEA:16437"/>
        <dbReference type="ChEBI" id="CHEBI:15378"/>
        <dbReference type="ChEBI" id="CHEBI:16042"/>
        <dbReference type="ChEBI" id="CHEBI:17792"/>
        <dbReference type="ChEBI" id="CHEBI:57925"/>
        <dbReference type="ChEBI" id="CHEBI:90779"/>
        <dbReference type="EC" id="2.5.1.18"/>
    </reaction>
</comment>
<dbReference type="GO" id="GO:0006749">
    <property type="term" value="P:glutathione metabolic process"/>
    <property type="evidence" value="ECO:0007669"/>
    <property type="project" value="TreeGrafter"/>
</dbReference>
<dbReference type="Proteomes" id="UP001327560">
    <property type="component" value="Chromosome 3"/>
</dbReference>
<evidence type="ECO:0000256" key="3">
    <source>
        <dbReference type="ARBA" id="ARBA00022679"/>
    </source>
</evidence>
<keyword evidence="3" id="KW-0808">Transferase</keyword>
<organism evidence="7 8">
    <name type="scientific">Canna indica</name>
    <name type="common">Indian-shot</name>
    <dbReference type="NCBI Taxonomy" id="4628"/>
    <lineage>
        <taxon>Eukaryota</taxon>
        <taxon>Viridiplantae</taxon>
        <taxon>Streptophyta</taxon>
        <taxon>Embryophyta</taxon>
        <taxon>Tracheophyta</taxon>
        <taxon>Spermatophyta</taxon>
        <taxon>Magnoliopsida</taxon>
        <taxon>Liliopsida</taxon>
        <taxon>Zingiberales</taxon>
        <taxon>Cannaceae</taxon>
        <taxon>Canna</taxon>
    </lineage>
</organism>
<evidence type="ECO:0000256" key="2">
    <source>
        <dbReference type="ARBA" id="ARBA00012452"/>
    </source>
</evidence>
<dbReference type="PROSITE" id="PS50404">
    <property type="entry name" value="GST_NTER"/>
    <property type="match status" value="1"/>
</dbReference>